<gene>
    <name evidence="2" type="ORF">DCAR_0728544</name>
</gene>
<dbReference type="PANTHER" id="PTHR33738">
    <property type="entry name" value="EMB|CAB82975.1"/>
    <property type="match status" value="1"/>
</dbReference>
<name>A0AAF0XL99_DAUCS</name>
<organism evidence="2 3">
    <name type="scientific">Daucus carota subsp. sativus</name>
    <name type="common">Carrot</name>
    <dbReference type="NCBI Taxonomy" id="79200"/>
    <lineage>
        <taxon>Eukaryota</taxon>
        <taxon>Viridiplantae</taxon>
        <taxon>Streptophyta</taxon>
        <taxon>Embryophyta</taxon>
        <taxon>Tracheophyta</taxon>
        <taxon>Spermatophyta</taxon>
        <taxon>Magnoliopsida</taxon>
        <taxon>eudicotyledons</taxon>
        <taxon>Gunneridae</taxon>
        <taxon>Pentapetalae</taxon>
        <taxon>asterids</taxon>
        <taxon>campanulids</taxon>
        <taxon>Apiales</taxon>
        <taxon>Apiaceae</taxon>
        <taxon>Apioideae</taxon>
        <taxon>Scandiceae</taxon>
        <taxon>Daucinae</taxon>
        <taxon>Daucus</taxon>
        <taxon>Daucus sect. Daucus</taxon>
    </lineage>
</organism>
<feature type="compositionally biased region" description="Polar residues" evidence="1">
    <location>
        <begin position="54"/>
        <end position="66"/>
    </location>
</feature>
<dbReference type="Proteomes" id="UP000077755">
    <property type="component" value="Chromosome 7"/>
</dbReference>
<dbReference type="EMBL" id="CP093349">
    <property type="protein sequence ID" value="WOH09089.1"/>
    <property type="molecule type" value="Genomic_DNA"/>
</dbReference>
<proteinExistence type="predicted"/>
<feature type="region of interest" description="Disordered" evidence="1">
    <location>
        <begin position="130"/>
        <end position="150"/>
    </location>
</feature>
<evidence type="ECO:0000256" key="1">
    <source>
        <dbReference type="SAM" id="MobiDB-lite"/>
    </source>
</evidence>
<evidence type="ECO:0000313" key="2">
    <source>
        <dbReference type="EMBL" id="WOH09089.1"/>
    </source>
</evidence>
<accession>A0AAF0XL99</accession>
<reference evidence="2" key="1">
    <citation type="journal article" date="2016" name="Nat. Genet.">
        <title>A high-quality carrot genome assembly provides new insights into carotenoid accumulation and asterid genome evolution.</title>
        <authorList>
            <person name="Iorizzo M."/>
            <person name="Ellison S."/>
            <person name="Senalik D."/>
            <person name="Zeng P."/>
            <person name="Satapoomin P."/>
            <person name="Huang J."/>
            <person name="Bowman M."/>
            <person name="Iovene M."/>
            <person name="Sanseverino W."/>
            <person name="Cavagnaro P."/>
            <person name="Yildiz M."/>
            <person name="Macko-Podgorni A."/>
            <person name="Moranska E."/>
            <person name="Grzebelus E."/>
            <person name="Grzebelus D."/>
            <person name="Ashrafi H."/>
            <person name="Zheng Z."/>
            <person name="Cheng S."/>
            <person name="Spooner D."/>
            <person name="Van Deynze A."/>
            <person name="Simon P."/>
        </authorList>
    </citation>
    <scope>NUCLEOTIDE SEQUENCE</scope>
    <source>
        <tissue evidence="2">Leaf</tissue>
    </source>
</reference>
<keyword evidence="3" id="KW-1185">Reference proteome</keyword>
<sequence>MESKKKVTGGSSSSSFVDLFGPKDSSMHSSSSTGLFSSVFGPSSTGIGKDFSRSGFSRTPRNQNSERASEYGSAKYDTQGCGKSGGIHSKDRSTNYDNETVQPCYFTSSIYYGGQEVYSTNIQSKNTYNAFKKEEGDDDSNGNNMNSASRGNWWQGSLYY</sequence>
<dbReference type="AlphaFoldDB" id="A0AAF0XL99"/>
<dbReference type="PANTHER" id="PTHR33738:SF8">
    <property type="entry name" value="OS05G0454500 PROTEIN"/>
    <property type="match status" value="1"/>
</dbReference>
<reference evidence="2" key="2">
    <citation type="submission" date="2022-03" db="EMBL/GenBank/DDBJ databases">
        <title>Draft title - Genomic analysis of global carrot germplasm unveils the trajectory of domestication and the origin of high carotenoid orange carrot.</title>
        <authorList>
            <person name="Iorizzo M."/>
            <person name="Ellison S."/>
            <person name="Senalik D."/>
            <person name="Macko-Podgorni A."/>
            <person name="Grzebelus D."/>
            <person name="Bostan H."/>
            <person name="Rolling W."/>
            <person name="Curaba J."/>
            <person name="Simon P."/>
        </authorList>
    </citation>
    <scope>NUCLEOTIDE SEQUENCE</scope>
    <source>
        <tissue evidence="2">Leaf</tissue>
    </source>
</reference>
<protein>
    <submittedName>
        <fullName evidence="2">Uncharacterized protein</fullName>
    </submittedName>
</protein>
<feature type="region of interest" description="Disordered" evidence="1">
    <location>
        <begin position="47"/>
        <end position="98"/>
    </location>
</feature>
<evidence type="ECO:0000313" key="3">
    <source>
        <dbReference type="Proteomes" id="UP000077755"/>
    </source>
</evidence>